<evidence type="ECO:0000256" key="3">
    <source>
        <dbReference type="ARBA" id="ARBA00022490"/>
    </source>
</evidence>
<dbReference type="PANTHER" id="PTHR15139:SF0">
    <property type="entry name" value="TUBULIN-SPECIFIC CHAPERONE C"/>
    <property type="match status" value="1"/>
</dbReference>
<dbReference type="FunFam" id="2.160.20.70:FF:000009">
    <property type="entry name" value="Tubulin-folding cofactor C"/>
    <property type="match status" value="1"/>
</dbReference>
<evidence type="ECO:0000256" key="7">
    <source>
        <dbReference type="SAM" id="MobiDB-lite"/>
    </source>
</evidence>
<evidence type="ECO:0000256" key="6">
    <source>
        <dbReference type="ARBA" id="ARBA00026055"/>
    </source>
</evidence>
<dbReference type="PROSITE" id="PS51257">
    <property type="entry name" value="PROKAR_LIPOPROTEIN"/>
    <property type="match status" value="1"/>
</dbReference>
<dbReference type="InterPro" id="IPR017901">
    <property type="entry name" value="C-CAP_CF_C-like"/>
</dbReference>
<dbReference type="SMART" id="SM00673">
    <property type="entry name" value="CARP"/>
    <property type="match status" value="2"/>
</dbReference>
<dbReference type="Gene3D" id="2.160.20.70">
    <property type="match status" value="1"/>
</dbReference>
<comment type="caution">
    <text evidence="10">The sequence shown here is derived from an EMBL/GenBank/DDBJ whole genome shotgun (WGS) entry which is preliminary data.</text>
</comment>
<feature type="region of interest" description="Disordered" evidence="7">
    <location>
        <begin position="194"/>
        <end position="231"/>
    </location>
</feature>
<dbReference type="AlphaFoldDB" id="A0A835MWW2"/>
<comment type="similarity">
    <text evidence="2">Belongs to the TBCC family.</text>
</comment>
<evidence type="ECO:0000256" key="4">
    <source>
        <dbReference type="ARBA" id="ARBA00022990"/>
    </source>
</evidence>
<dbReference type="InterPro" id="IPR016098">
    <property type="entry name" value="CAP/MinC_C"/>
</dbReference>
<keyword evidence="5" id="KW-0143">Chaperone</keyword>
<comment type="subcellular location">
    <subcellularLocation>
        <location evidence="1">Cytoplasm</location>
    </subcellularLocation>
</comment>
<protein>
    <recommendedName>
        <fullName evidence="9">C-CAP/cofactor C-like domain-containing protein</fullName>
    </recommendedName>
</protein>
<keyword evidence="11" id="KW-1185">Reference proteome</keyword>
<dbReference type="Pfam" id="PF07986">
    <property type="entry name" value="TBCC"/>
    <property type="match status" value="1"/>
</dbReference>
<proteinExistence type="inferred from homology"/>
<comment type="subunit">
    <text evidence="6">Supercomplex made of cofactors A to E. Cofactors A and D function by capturing and stabilizing tubulin in a quasi-native conformation. Cofactor E binds to the cofactor D-tubulin complex; interaction with cofactor C then causes the release of tubulin polypeptides that are committed to the native state.</text>
</comment>
<keyword evidence="8" id="KW-0732">Signal</keyword>
<feature type="compositionally biased region" description="Low complexity" evidence="7">
    <location>
        <begin position="34"/>
        <end position="49"/>
    </location>
</feature>
<dbReference type="InterPro" id="IPR038397">
    <property type="entry name" value="TBCC_N_sf"/>
</dbReference>
<feature type="signal peptide" evidence="8">
    <location>
        <begin position="1"/>
        <end position="30"/>
    </location>
</feature>
<evidence type="ECO:0000256" key="5">
    <source>
        <dbReference type="ARBA" id="ARBA00023186"/>
    </source>
</evidence>
<evidence type="ECO:0000256" key="2">
    <source>
        <dbReference type="ARBA" id="ARBA00008848"/>
    </source>
</evidence>
<evidence type="ECO:0000313" key="10">
    <source>
        <dbReference type="EMBL" id="KAF9681877.1"/>
    </source>
</evidence>
<dbReference type="GO" id="GO:0007023">
    <property type="term" value="P:post-chaperonin tubulin folding pathway"/>
    <property type="evidence" value="ECO:0007669"/>
    <property type="project" value="InterPro"/>
</dbReference>
<feature type="compositionally biased region" description="Pro residues" evidence="7">
    <location>
        <begin position="56"/>
        <end position="66"/>
    </location>
</feature>
<feature type="region of interest" description="Disordered" evidence="7">
    <location>
        <begin position="34"/>
        <end position="81"/>
    </location>
</feature>
<dbReference type="PANTHER" id="PTHR15139">
    <property type="entry name" value="TUBULIN FOLDING COFACTOR C"/>
    <property type="match status" value="1"/>
</dbReference>
<name>A0A835MWW2_9ROSI</name>
<keyword evidence="4" id="KW-0007">Acetylation</keyword>
<sequence length="406" mass="45288">MLAILVKPKGKTRENVLLMWFLSLNAAVSCSFISSPSSRSVSSPCPARSTMEEELPPPQSDLPSPNPSSSIDTTLQKKHQAMLDRLSNRHESRQKTATTSTAIDSTASFLSKFTDSKRSIESLLDNSPNTPDPTLLKSHLANISSSISSLEKLVAESSYFLPSYELRSSLKCIENLKQSLENLNSQLIPKKKFSFKNKSTSKPNPVNSNTNPIPPNPSHIPQSIRDSPGIRNKESQTLSKNFKNFKEIGEFTLSDLNSCEVKLIGCINALFVNRLRNCRVYTGPVIGSILLEEVENCVFVLASHQIRIHCAKSCDFYLRVRSRPIIEYCGGVRFAPYCLRYVGIEEDLTEAGLEEENENWGYVDDFKWLRAVKSPNWSVLEESERIGCVEIEDSGSTEAEVEIEGV</sequence>
<keyword evidence="3" id="KW-0963">Cytoplasm</keyword>
<dbReference type="Pfam" id="PF16752">
    <property type="entry name" value="TBCC_N"/>
    <property type="match status" value="1"/>
</dbReference>
<reference evidence="10 11" key="1">
    <citation type="submission" date="2020-10" db="EMBL/GenBank/DDBJ databases">
        <title>Plant Genome Project.</title>
        <authorList>
            <person name="Zhang R.-G."/>
        </authorList>
    </citation>
    <scope>NUCLEOTIDE SEQUENCE [LARGE SCALE GENOMIC DNA]</scope>
    <source>
        <strain evidence="10">FAFU-HL-1</strain>
        <tissue evidence="10">Leaf</tissue>
    </source>
</reference>
<dbReference type="InterPro" id="IPR031925">
    <property type="entry name" value="TBCC_N"/>
</dbReference>
<evidence type="ECO:0000256" key="1">
    <source>
        <dbReference type="ARBA" id="ARBA00004496"/>
    </source>
</evidence>
<feature type="chain" id="PRO_5032323506" description="C-CAP/cofactor C-like domain-containing protein" evidence="8">
    <location>
        <begin position="31"/>
        <end position="406"/>
    </location>
</feature>
<feature type="compositionally biased region" description="Low complexity" evidence="7">
    <location>
        <begin position="196"/>
        <end position="211"/>
    </location>
</feature>
<dbReference type="GO" id="GO:0015631">
    <property type="term" value="F:tubulin binding"/>
    <property type="evidence" value="ECO:0007669"/>
    <property type="project" value="InterPro"/>
</dbReference>
<accession>A0A835MWW2</accession>
<evidence type="ECO:0000256" key="8">
    <source>
        <dbReference type="SAM" id="SignalP"/>
    </source>
</evidence>
<dbReference type="PROSITE" id="PS51329">
    <property type="entry name" value="C_CAP_COFACTOR_C"/>
    <property type="match status" value="1"/>
</dbReference>
<evidence type="ECO:0000313" key="11">
    <source>
        <dbReference type="Proteomes" id="UP000657918"/>
    </source>
</evidence>
<dbReference type="EMBL" id="JADGMS010000005">
    <property type="protein sequence ID" value="KAF9681877.1"/>
    <property type="molecule type" value="Genomic_DNA"/>
</dbReference>
<dbReference type="GO" id="GO:0005737">
    <property type="term" value="C:cytoplasm"/>
    <property type="evidence" value="ECO:0007669"/>
    <property type="project" value="UniProtKB-SubCell"/>
</dbReference>
<organism evidence="10 11">
    <name type="scientific">Salix dunnii</name>
    <dbReference type="NCBI Taxonomy" id="1413687"/>
    <lineage>
        <taxon>Eukaryota</taxon>
        <taxon>Viridiplantae</taxon>
        <taxon>Streptophyta</taxon>
        <taxon>Embryophyta</taxon>
        <taxon>Tracheophyta</taxon>
        <taxon>Spermatophyta</taxon>
        <taxon>Magnoliopsida</taxon>
        <taxon>eudicotyledons</taxon>
        <taxon>Gunneridae</taxon>
        <taxon>Pentapetalae</taxon>
        <taxon>rosids</taxon>
        <taxon>fabids</taxon>
        <taxon>Malpighiales</taxon>
        <taxon>Salicaceae</taxon>
        <taxon>Saliceae</taxon>
        <taxon>Salix</taxon>
    </lineage>
</organism>
<evidence type="ECO:0000259" key="9">
    <source>
        <dbReference type="PROSITE" id="PS51329"/>
    </source>
</evidence>
<dbReference type="InterPro" id="IPR006599">
    <property type="entry name" value="CARP_motif"/>
</dbReference>
<dbReference type="Proteomes" id="UP000657918">
    <property type="component" value="Unassembled WGS sequence"/>
</dbReference>
<feature type="domain" description="C-CAP/cofactor C-like" evidence="9">
    <location>
        <begin position="217"/>
        <end position="368"/>
    </location>
</feature>
<dbReference type="FunFam" id="1.20.58.1250:FF:000003">
    <property type="entry name" value="Tubulin-folding cofactor C"/>
    <property type="match status" value="1"/>
</dbReference>
<gene>
    <name evidence="10" type="ORF">SADUNF_Sadunf05G0048700</name>
</gene>
<dbReference type="GO" id="GO:0007021">
    <property type="term" value="P:tubulin complex assembly"/>
    <property type="evidence" value="ECO:0007669"/>
    <property type="project" value="TreeGrafter"/>
</dbReference>
<dbReference type="Gene3D" id="1.20.58.1250">
    <property type="entry name" value="Tubulin Binding Cofactor C, N-terminal domain"/>
    <property type="match status" value="1"/>
</dbReference>
<dbReference type="InterPro" id="IPR012945">
    <property type="entry name" value="Tubulin-bd_cofactor_C_dom"/>
</dbReference>
<dbReference type="InterPro" id="IPR027684">
    <property type="entry name" value="TBCC"/>
</dbReference>
<dbReference type="OrthoDB" id="194775at2759"/>